<proteinExistence type="predicted"/>
<dbReference type="EMBL" id="JAPDMZ010000258">
    <property type="protein sequence ID" value="KAK0544866.1"/>
    <property type="molecule type" value="Genomic_DNA"/>
</dbReference>
<evidence type="ECO:0000313" key="2">
    <source>
        <dbReference type="Proteomes" id="UP001176517"/>
    </source>
</evidence>
<organism evidence="1 2">
    <name type="scientific">Tilletia horrida</name>
    <dbReference type="NCBI Taxonomy" id="155126"/>
    <lineage>
        <taxon>Eukaryota</taxon>
        <taxon>Fungi</taxon>
        <taxon>Dikarya</taxon>
        <taxon>Basidiomycota</taxon>
        <taxon>Ustilaginomycotina</taxon>
        <taxon>Exobasidiomycetes</taxon>
        <taxon>Tilletiales</taxon>
        <taxon>Tilletiaceae</taxon>
        <taxon>Tilletia</taxon>
    </lineage>
</organism>
<dbReference type="Proteomes" id="UP001176517">
    <property type="component" value="Unassembled WGS sequence"/>
</dbReference>
<protein>
    <submittedName>
        <fullName evidence="1">Uncharacterized protein</fullName>
    </submittedName>
</protein>
<accession>A0AAN6GJX8</accession>
<sequence length="659" mass="74348">MPRSLQTCTATSQVLGTPELLGLILSWLIPDRGDLLACILVSKTFQATAQPLLLRHLNLAVGGIMKFLKRGNGNHQTVRDIIQSCKYSLLSLFASNHGFGDAPIWSFRLYDEFVQTAYTEGGTAGVWRANSSWHVDQYRVFQFPGPSRDAVHEFEDLRWVSARTLLYGVMVHSKRRPNVELSFGIISSQNIVKVLDHVPEAAQCVSAIHIECDAVRLNGSTAHVITGREAATLRGMNRYFPDWVEAATRVVERICKTQRNARVSVFKDFRITTNAGSSGPSTPPARLEDVKQMMNSIHDFVEELWLQLNPLQFEAETVDHILSRTFPRLRKFSFRLPASPQHTPTADTLTGFLARHPLLEHIDISVEGVIPTLGRLRLKRLRSLSLCEVDNDQLDSFLACHRHLIKLSVQKVKFPDRFDLPALDIDSLDHIKEWIIDHRILKRLMVKHPSIKMATPIGLSTLSDLIDVPELPIQERVPMSGITYLHIYITNEPWLQVLAQLASSFDYRSYPNLAELRLALNVGNSPAEAAIKANTRGANECLHSVIVSLTSAYHLRILHLNLRGASELSLGGDDDKILHSHPPALKYVTWQVLNKGYTQTYRVLKKSWREGRWTSAYLKLTSHDHLPAGQSTWSPYQPTPLLDHYGTRGDQYAEPTLVF</sequence>
<reference evidence="1" key="1">
    <citation type="journal article" date="2023" name="PhytoFront">
        <title>Draft Genome Resources of Seven Strains of Tilletia horrida, Causal Agent of Kernel Smut of Rice.</title>
        <authorList>
            <person name="Khanal S."/>
            <person name="Antony Babu S."/>
            <person name="Zhou X.G."/>
        </authorList>
    </citation>
    <scope>NUCLEOTIDE SEQUENCE</scope>
    <source>
        <strain evidence="1">TX6</strain>
    </source>
</reference>
<evidence type="ECO:0000313" key="1">
    <source>
        <dbReference type="EMBL" id="KAK0544866.1"/>
    </source>
</evidence>
<name>A0AAN6GJX8_9BASI</name>
<keyword evidence="2" id="KW-1185">Reference proteome</keyword>
<dbReference type="AlphaFoldDB" id="A0AAN6GJX8"/>
<gene>
    <name evidence="1" type="ORF">OC846_005898</name>
</gene>
<comment type="caution">
    <text evidence="1">The sequence shown here is derived from an EMBL/GenBank/DDBJ whole genome shotgun (WGS) entry which is preliminary data.</text>
</comment>